<dbReference type="STRING" id="1121409.SAMN02745124_00893"/>
<dbReference type="InterPro" id="IPR052528">
    <property type="entry name" value="Sugar_transport-like"/>
</dbReference>
<feature type="transmembrane region" description="Helical" evidence="4">
    <location>
        <begin position="46"/>
        <end position="68"/>
    </location>
</feature>
<evidence type="ECO:0000313" key="6">
    <source>
        <dbReference type="Proteomes" id="UP000184139"/>
    </source>
</evidence>
<dbReference type="Gene3D" id="1.20.1250.20">
    <property type="entry name" value="MFS general substrate transporter like domains"/>
    <property type="match status" value="1"/>
</dbReference>
<dbReference type="PANTHER" id="PTHR23526:SF1">
    <property type="entry name" value="MAJOR FACILITATOR SUPERFAMILY MFS_1"/>
    <property type="match status" value="1"/>
</dbReference>
<dbReference type="InterPro" id="IPR036259">
    <property type="entry name" value="MFS_trans_sf"/>
</dbReference>
<keyword evidence="2 4" id="KW-1133">Transmembrane helix</keyword>
<accession>A0A1M5TSR3</accession>
<feature type="transmembrane region" description="Helical" evidence="4">
    <location>
        <begin position="109"/>
        <end position="136"/>
    </location>
</feature>
<proteinExistence type="predicted"/>
<feature type="transmembrane region" description="Helical" evidence="4">
    <location>
        <begin position="267"/>
        <end position="288"/>
    </location>
</feature>
<dbReference type="CDD" id="cd06174">
    <property type="entry name" value="MFS"/>
    <property type="match status" value="1"/>
</dbReference>
<feature type="transmembrane region" description="Helical" evidence="4">
    <location>
        <begin position="391"/>
        <end position="415"/>
    </location>
</feature>
<feature type="transmembrane region" description="Helical" evidence="4">
    <location>
        <begin position="80"/>
        <end position="103"/>
    </location>
</feature>
<keyword evidence="6" id="KW-1185">Reference proteome</keyword>
<dbReference type="InterPro" id="IPR011701">
    <property type="entry name" value="MFS"/>
</dbReference>
<name>A0A1M5TSR3_9BACT</name>
<feature type="transmembrane region" description="Helical" evidence="4">
    <location>
        <begin position="148"/>
        <end position="167"/>
    </location>
</feature>
<dbReference type="PANTHER" id="PTHR23526">
    <property type="entry name" value="INTEGRAL MEMBRANE TRANSPORT PROTEIN-RELATED"/>
    <property type="match status" value="1"/>
</dbReference>
<sequence>MDSEKDACFRRNVVGSSIVEFFWGLGFPIVLESTFLQLFLKHLGASGFAIGLVPALFIAGVSCFPLFASYLSRNYRLKRPFVIGLHLSSALTILLLGVLLMIFGESAGVLPLFFCCYALFSISMGLSIPVWLNYLVRIFPETRTVSGLGYMMLAQNCGKIVASFFILKTVQRYSFSVQAAAIVFIVTGLLFVAGSLCFLITREVPDPDDPEPDQLSFWRHTAASVREIMANRRFLRYTVADLDFYVILTIMSFYANYATTYYQVPAAIAAGGFVACIYAGSITVNIFLGAMNLLSLKGKFVLAKLVTLALLAIMVLWPSLPTFYLISYLLGFVRAIRNMVYAPAVKKISGKTDVTPYFSLAPIISLPFAVGYPLLFGLALDTLSFPQQDAYKILFAGSALIVLGTLVLCGKADFLSDSDRPRRARTEPLQT</sequence>
<feature type="transmembrane region" description="Helical" evidence="4">
    <location>
        <begin position="300"/>
        <end position="317"/>
    </location>
</feature>
<evidence type="ECO:0000256" key="3">
    <source>
        <dbReference type="ARBA" id="ARBA00023136"/>
    </source>
</evidence>
<feature type="transmembrane region" description="Helical" evidence="4">
    <location>
        <begin position="323"/>
        <end position="345"/>
    </location>
</feature>
<keyword evidence="1 4" id="KW-0812">Transmembrane</keyword>
<organism evidence="5 6">
    <name type="scientific">Desulfofustis glycolicus DSM 9705</name>
    <dbReference type="NCBI Taxonomy" id="1121409"/>
    <lineage>
        <taxon>Bacteria</taxon>
        <taxon>Pseudomonadati</taxon>
        <taxon>Thermodesulfobacteriota</taxon>
        <taxon>Desulfobulbia</taxon>
        <taxon>Desulfobulbales</taxon>
        <taxon>Desulfocapsaceae</taxon>
        <taxon>Desulfofustis</taxon>
    </lineage>
</organism>
<evidence type="ECO:0000256" key="1">
    <source>
        <dbReference type="ARBA" id="ARBA00022692"/>
    </source>
</evidence>
<dbReference type="Pfam" id="PF07690">
    <property type="entry name" value="MFS_1"/>
    <property type="match status" value="1"/>
</dbReference>
<dbReference type="RefSeq" id="WP_073373616.1">
    <property type="nucleotide sequence ID" value="NZ_FQXS01000003.1"/>
</dbReference>
<feature type="transmembrane region" description="Helical" evidence="4">
    <location>
        <begin position="357"/>
        <end position="379"/>
    </location>
</feature>
<evidence type="ECO:0000256" key="2">
    <source>
        <dbReference type="ARBA" id="ARBA00022989"/>
    </source>
</evidence>
<dbReference type="AlphaFoldDB" id="A0A1M5TSR3"/>
<dbReference type="GO" id="GO:0022857">
    <property type="term" value="F:transmembrane transporter activity"/>
    <property type="evidence" value="ECO:0007669"/>
    <property type="project" value="InterPro"/>
</dbReference>
<reference evidence="5 6" key="1">
    <citation type="submission" date="2016-11" db="EMBL/GenBank/DDBJ databases">
        <authorList>
            <person name="Jaros S."/>
            <person name="Januszkiewicz K."/>
            <person name="Wedrychowicz H."/>
        </authorList>
    </citation>
    <scope>NUCLEOTIDE SEQUENCE [LARGE SCALE GENOMIC DNA]</scope>
    <source>
        <strain evidence="5 6">DSM 9705</strain>
    </source>
</reference>
<dbReference type="SUPFAM" id="SSF103473">
    <property type="entry name" value="MFS general substrate transporter"/>
    <property type="match status" value="1"/>
</dbReference>
<evidence type="ECO:0000256" key="4">
    <source>
        <dbReference type="SAM" id="Phobius"/>
    </source>
</evidence>
<dbReference type="Proteomes" id="UP000184139">
    <property type="component" value="Unassembled WGS sequence"/>
</dbReference>
<protein>
    <submittedName>
        <fullName evidence="5">Major Facilitator Superfamily protein</fullName>
    </submittedName>
</protein>
<feature type="transmembrane region" description="Helical" evidence="4">
    <location>
        <begin position="179"/>
        <end position="200"/>
    </location>
</feature>
<gene>
    <name evidence="5" type="ORF">SAMN02745124_00893</name>
</gene>
<evidence type="ECO:0000313" key="5">
    <source>
        <dbReference type="EMBL" id="SHH53764.1"/>
    </source>
</evidence>
<dbReference type="EMBL" id="FQXS01000003">
    <property type="protein sequence ID" value="SHH53764.1"/>
    <property type="molecule type" value="Genomic_DNA"/>
</dbReference>
<keyword evidence="3 4" id="KW-0472">Membrane</keyword>
<dbReference type="OrthoDB" id="5429185at2"/>
<feature type="transmembrane region" description="Helical" evidence="4">
    <location>
        <begin position="234"/>
        <end position="255"/>
    </location>
</feature>